<evidence type="ECO:0000313" key="8">
    <source>
        <dbReference type="EMBL" id="QJR81175.1"/>
    </source>
</evidence>
<dbReference type="InterPro" id="IPR051258">
    <property type="entry name" value="Diverse_Substrate_Transporter"/>
</dbReference>
<organism evidence="8 9">
    <name type="scientific">Alteromonas pelagimontana</name>
    <dbReference type="NCBI Taxonomy" id="1858656"/>
    <lineage>
        <taxon>Bacteria</taxon>
        <taxon>Pseudomonadati</taxon>
        <taxon>Pseudomonadota</taxon>
        <taxon>Gammaproteobacteria</taxon>
        <taxon>Alteromonadales</taxon>
        <taxon>Alteromonadaceae</taxon>
        <taxon>Alteromonas/Salinimonas group</taxon>
        <taxon>Alteromonas</taxon>
    </lineage>
</organism>
<dbReference type="Proteomes" id="UP000219285">
    <property type="component" value="Chromosome"/>
</dbReference>
<feature type="transmembrane region" description="Helical" evidence="6">
    <location>
        <begin position="238"/>
        <end position="257"/>
    </location>
</feature>
<proteinExistence type="predicted"/>
<feature type="domain" description="EamA" evidence="7">
    <location>
        <begin position="147"/>
        <end position="278"/>
    </location>
</feature>
<dbReference type="KEGG" id="apel:CA267_010485"/>
<evidence type="ECO:0000313" key="9">
    <source>
        <dbReference type="Proteomes" id="UP000219285"/>
    </source>
</evidence>
<evidence type="ECO:0000256" key="3">
    <source>
        <dbReference type="ARBA" id="ARBA00022692"/>
    </source>
</evidence>
<dbReference type="PANTHER" id="PTHR42920:SF5">
    <property type="entry name" value="EAMA DOMAIN-CONTAINING PROTEIN"/>
    <property type="match status" value="1"/>
</dbReference>
<feature type="transmembrane region" description="Helical" evidence="6">
    <location>
        <begin position="64"/>
        <end position="86"/>
    </location>
</feature>
<sequence>MRTDTYANGLLVIVTVFAALGWLFSVHVLSALSPLLFLTIRFLSAACIVGAANPRQVLTLPRRWQWRALVTGALLGVQTAVWVMAITQAEGIGVGAFLMSLSFILIPLTGLLFGYRAKRLTWLALLIALPGLGLLAFRHGFAVQQSDILFLVSAILYALYFNINGKLCATIPPVAQTCYQLFAASVVFTAGFLLFETGYSQSLQSVWLWLLLSILVATCLRFFLMLKAQTMAPEGQGAVVMTLEPVWVALLGGAFLGEQFDRASVAGMILIFLALVVNAFGSYRQRRKLLQAND</sequence>
<accession>A0A6M4MEZ3</accession>
<dbReference type="GO" id="GO:0005886">
    <property type="term" value="C:plasma membrane"/>
    <property type="evidence" value="ECO:0007669"/>
    <property type="project" value="UniProtKB-SubCell"/>
</dbReference>
<dbReference type="Gene3D" id="1.10.3730.20">
    <property type="match status" value="1"/>
</dbReference>
<evidence type="ECO:0000256" key="1">
    <source>
        <dbReference type="ARBA" id="ARBA00004651"/>
    </source>
</evidence>
<keyword evidence="3 6" id="KW-0812">Transmembrane</keyword>
<dbReference type="EMBL" id="CP052766">
    <property type="protein sequence ID" value="QJR81175.1"/>
    <property type="molecule type" value="Genomic_DNA"/>
</dbReference>
<reference evidence="9" key="1">
    <citation type="submission" date="2014-12" db="EMBL/GenBank/DDBJ databases">
        <title>Complete genome sequence of a multi-drug resistant Klebsiella pneumoniae.</title>
        <authorList>
            <person name="Hua X."/>
            <person name="Chen Q."/>
            <person name="Li X."/>
            <person name="Feng Y."/>
            <person name="Ruan Z."/>
            <person name="Yu Y."/>
        </authorList>
    </citation>
    <scope>NUCLEOTIDE SEQUENCE [LARGE SCALE GENOMIC DNA]</scope>
    <source>
        <strain evidence="9">5.12</strain>
    </source>
</reference>
<feature type="transmembrane region" description="Helical" evidence="6">
    <location>
        <begin position="207"/>
        <end position="226"/>
    </location>
</feature>
<evidence type="ECO:0000256" key="2">
    <source>
        <dbReference type="ARBA" id="ARBA00022475"/>
    </source>
</evidence>
<protein>
    <submittedName>
        <fullName evidence="8">DMT family transporter</fullName>
    </submittedName>
</protein>
<feature type="transmembrane region" description="Helical" evidence="6">
    <location>
        <begin position="120"/>
        <end position="142"/>
    </location>
</feature>
<feature type="transmembrane region" description="Helical" evidence="6">
    <location>
        <begin position="7"/>
        <end position="25"/>
    </location>
</feature>
<dbReference type="SUPFAM" id="SSF103481">
    <property type="entry name" value="Multidrug resistance efflux transporter EmrE"/>
    <property type="match status" value="1"/>
</dbReference>
<reference evidence="8 9" key="2">
    <citation type="submission" date="2020-04" db="EMBL/GenBank/DDBJ databases">
        <title>Complete genome sequence of Alteromonas pelagimontana 5.12T.</title>
        <authorList>
            <person name="Sinha R.K."/>
            <person name="Krishnan K.P."/>
            <person name="Kurian J.P."/>
        </authorList>
    </citation>
    <scope>NUCLEOTIDE SEQUENCE [LARGE SCALE GENOMIC DNA]</scope>
    <source>
        <strain evidence="8 9">5.12</strain>
    </source>
</reference>
<keyword evidence="4 6" id="KW-1133">Transmembrane helix</keyword>
<feature type="transmembrane region" description="Helical" evidence="6">
    <location>
        <begin position="148"/>
        <end position="165"/>
    </location>
</feature>
<keyword evidence="9" id="KW-1185">Reference proteome</keyword>
<dbReference type="AlphaFoldDB" id="A0A6M4MEZ3"/>
<feature type="transmembrane region" description="Helical" evidence="6">
    <location>
        <begin position="177"/>
        <end position="195"/>
    </location>
</feature>
<feature type="transmembrane region" description="Helical" evidence="6">
    <location>
        <begin position="263"/>
        <end position="281"/>
    </location>
</feature>
<evidence type="ECO:0000259" key="7">
    <source>
        <dbReference type="Pfam" id="PF00892"/>
    </source>
</evidence>
<dbReference type="OrthoDB" id="8370318at2"/>
<dbReference type="Pfam" id="PF00892">
    <property type="entry name" value="EamA"/>
    <property type="match status" value="1"/>
</dbReference>
<keyword evidence="2" id="KW-1003">Cell membrane</keyword>
<keyword evidence="5 6" id="KW-0472">Membrane</keyword>
<dbReference type="RefSeq" id="WP_075607533.1">
    <property type="nucleotide sequence ID" value="NZ_CP052766.1"/>
</dbReference>
<feature type="transmembrane region" description="Helical" evidence="6">
    <location>
        <begin position="31"/>
        <end position="52"/>
    </location>
</feature>
<feature type="transmembrane region" description="Helical" evidence="6">
    <location>
        <begin position="92"/>
        <end position="113"/>
    </location>
</feature>
<name>A0A6M4MEZ3_9ALTE</name>
<comment type="subcellular location">
    <subcellularLocation>
        <location evidence="1">Cell membrane</location>
        <topology evidence="1">Multi-pass membrane protein</topology>
    </subcellularLocation>
</comment>
<dbReference type="InterPro" id="IPR000620">
    <property type="entry name" value="EamA_dom"/>
</dbReference>
<evidence type="ECO:0000256" key="4">
    <source>
        <dbReference type="ARBA" id="ARBA00022989"/>
    </source>
</evidence>
<dbReference type="InterPro" id="IPR037185">
    <property type="entry name" value="EmrE-like"/>
</dbReference>
<evidence type="ECO:0000256" key="5">
    <source>
        <dbReference type="ARBA" id="ARBA00023136"/>
    </source>
</evidence>
<dbReference type="PANTHER" id="PTHR42920">
    <property type="entry name" value="OS03G0707200 PROTEIN-RELATED"/>
    <property type="match status" value="1"/>
</dbReference>
<evidence type="ECO:0000256" key="6">
    <source>
        <dbReference type="SAM" id="Phobius"/>
    </source>
</evidence>
<gene>
    <name evidence="8" type="ORF">CA267_010485</name>
</gene>